<evidence type="ECO:0000256" key="1">
    <source>
        <dbReference type="SAM" id="Phobius"/>
    </source>
</evidence>
<keyword evidence="1" id="KW-1133">Transmembrane helix</keyword>
<sequence>MKMSKPLLLLNGTFIVLLLINIIWAFFNTDNLNIHSLLMIVLVMILYSIQSVYHYRNKNHKNMIYGLTLVMVCLILLIPIFFRFI</sequence>
<dbReference type="Proteomes" id="UP000242949">
    <property type="component" value="Unassembled WGS sequence"/>
</dbReference>
<name>A0A1G6J1Z1_9BACI</name>
<dbReference type="EMBL" id="FMYI01000004">
    <property type="protein sequence ID" value="SDC12667.1"/>
    <property type="molecule type" value="Genomic_DNA"/>
</dbReference>
<dbReference type="AlphaFoldDB" id="A0A1G6J1Z1"/>
<keyword evidence="3" id="KW-1185">Reference proteome</keyword>
<feature type="transmembrane region" description="Helical" evidence="1">
    <location>
        <begin position="33"/>
        <end position="52"/>
    </location>
</feature>
<reference evidence="3" key="1">
    <citation type="submission" date="2016-09" db="EMBL/GenBank/DDBJ databases">
        <authorList>
            <person name="Varghese N."/>
            <person name="Submissions S."/>
        </authorList>
    </citation>
    <scope>NUCLEOTIDE SEQUENCE [LARGE SCALE GENOMIC DNA]</scope>
    <source>
        <strain evidence="3">S5</strain>
    </source>
</reference>
<evidence type="ECO:0000313" key="3">
    <source>
        <dbReference type="Proteomes" id="UP000242949"/>
    </source>
</evidence>
<feature type="transmembrane region" description="Helical" evidence="1">
    <location>
        <begin position="7"/>
        <end position="27"/>
    </location>
</feature>
<feature type="transmembrane region" description="Helical" evidence="1">
    <location>
        <begin position="64"/>
        <end position="82"/>
    </location>
</feature>
<accession>A0A1G6J1Z1</accession>
<evidence type="ECO:0000313" key="2">
    <source>
        <dbReference type="EMBL" id="SDC12667.1"/>
    </source>
</evidence>
<keyword evidence="1" id="KW-0472">Membrane</keyword>
<gene>
    <name evidence="2" type="ORF">SAMN05421734_104201</name>
</gene>
<proteinExistence type="predicted"/>
<dbReference type="STRING" id="1612202.SAMN05421734_104201"/>
<organism evidence="2 3">
    <name type="scientific">Pelagirhabdus alkalitolerans</name>
    <dbReference type="NCBI Taxonomy" id="1612202"/>
    <lineage>
        <taxon>Bacteria</taxon>
        <taxon>Bacillati</taxon>
        <taxon>Bacillota</taxon>
        <taxon>Bacilli</taxon>
        <taxon>Bacillales</taxon>
        <taxon>Bacillaceae</taxon>
        <taxon>Pelagirhabdus</taxon>
    </lineage>
</organism>
<keyword evidence="1" id="KW-0812">Transmembrane</keyword>
<protein>
    <submittedName>
        <fullName evidence="2">Uncharacterized protein</fullName>
    </submittedName>
</protein>